<feature type="domain" description="C2H2-type" evidence="11">
    <location>
        <begin position="275"/>
        <end position="302"/>
    </location>
</feature>
<evidence type="ECO:0000256" key="4">
    <source>
        <dbReference type="ARBA" id="ARBA00022771"/>
    </source>
</evidence>
<evidence type="ECO:0000256" key="8">
    <source>
        <dbReference type="ARBA" id="ARBA00023163"/>
    </source>
</evidence>
<dbReference type="Gene3D" id="3.30.160.60">
    <property type="entry name" value="Classic Zinc Finger"/>
    <property type="match status" value="8"/>
</dbReference>
<keyword evidence="8" id="KW-0804">Transcription</keyword>
<dbReference type="FunFam" id="3.30.160.60:FF:000040">
    <property type="entry name" value="RB associated KRAB zinc finger"/>
    <property type="match status" value="1"/>
</dbReference>
<dbReference type="FunFam" id="3.30.160.60:FF:000688">
    <property type="entry name" value="zinc finger protein 197 isoform X1"/>
    <property type="match status" value="1"/>
</dbReference>
<dbReference type="PANTHER" id="PTHR46105:SF5">
    <property type="entry name" value="ZINC FINGER AND BTB DOMAIN-CONTAINING PROTEIN 44 ISOFORM X1"/>
    <property type="match status" value="1"/>
</dbReference>
<dbReference type="InterPro" id="IPR013087">
    <property type="entry name" value="Znf_C2H2_type"/>
</dbReference>
<feature type="domain" description="C2H2-type" evidence="11">
    <location>
        <begin position="359"/>
        <end position="386"/>
    </location>
</feature>
<feature type="domain" description="C2H2-type" evidence="11">
    <location>
        <begin position="303"/>
        <end position="330"/>
    </location>
</feature>
<keyword evidence="2" id="KW-0479">Metal-binding</keyword>
<dbReference type="PROSITE" id="PS00028">
    <property type="entry name" value="ZINC_FINGER_C2H2_1"/>
    <property type="match status" value="8"/>
</dbReference>
<feature type="domain" description="C2H2-type" evidence="11">
    <location>
        <begin position="247"/>
        <end position="274"/>
    </location>
</feature>
<dbReference type="GO" id="GO:0005634">
    <property type="term" value="C:nucleus"/>
    <property type="evidence" value="ECO:0007669"/>
    <property type="project" value="UniProtKB-SubCell"/>
</dbReference>
<feature type="domain" description="C2H2-type" evidence="11">
    <location>
        <begin position="219"/>
        <end position="246"/>
    </location>
</feature>
<accession>A0AAE0W286</accession>
<evidence type="ECO:0000313" key="12">
    <source>
        <dbReference type="EMBL" id="KAK3598786.1"/>
    </source>
</evidence>
<gene>
    <name evidence="12" type="ORF">CHS0354_020898</name>
</gene>
<name>A0AAE0W286_9BIVA</name>
<evidence type="ECO:0000259" key="11">
    <source>
        <dbReference type="PROSITE" id="PS50157"/>
    </source>
</evidence>
<evidence type="ECO:0000256" key="9">
    <source>
        <dbReference type="ARBA" id="ARBA00023242"/>
    </source>
</evidence>
<dbReference type="InterPro" id="IPR036236">
    <property type="entry name" value="Znf_C2H2_sf"/>
</dbReference>
<keyword evidence="4 10" id="KW-0863">Zinc-finger</keyword>
<dbReference type="GO" id="GO:0000981">
    <property type="term" value="F:DNA-binding transcription factor activity, RNA polymerase II-specific"/>
    <property type="evidence" value="ECO:0007669"/>
    <property type="project" value="TreeGrafter"/>
</dbReference>
<dbReference type="FunFam" id="3.30.160.60:FF:000016">
    <property type="entry name" value="zinc finger protein 37 homolog"/>
    <property type="match status" value="1"/>
</dbReference>
<keyword evidence="5" id="KW-0862">Zinc</keyword>
<evidence type="ECO:0000256" key="10">
    <source>
        <dbReference type="PROSITE-ProRule" id="PRU00042"/>
    </source>
</evidence>
<keyword evidence="3" id="KW-0677">Repeat</keyword>
<dbReference type="EMBL" id="JAEAOA010001278">
    <property type="protein sequence ID" value="KAK3598786.1"/>
    <property type="molecule type" value="Genomic_DNA"/>
</dbReference>
<reference evidence="12" key="3">
    <citation type="submission" date="2023-05" db="EMBL/GenBank/DDBJ databases">
        <authorList>
            <person name="Smith C.H."/>
        </authorList>
    </citation>
    <scope>NUCLEOTIDE SEQUENCE</scope>
    <source>
        <strain evidence="12">CHS0354</strain>
        <tissue evidence="12">Mantle</tissue>
    </source>
</reference>
<dbReference type="SMART" id="SM00355">
    <property type="entry name" value="ZnF_C2H2"/>
    <property type="match status" value="8"/>
</dbReference>
<protein>
    <recommendedName>
        <fullName evidence="11">C2H2-type domain-containing protein</fullName>
    </recommendedName>
</protein>
<dbReference type="InterPro" id="IPR050457">
    <property type="entry name" value="ZnFinger_BTB_dom_contain"/>
</dbReference>
<dbReference type="GO" id="GO:0045596">
    <property type="term" value="P:negative regulation of cell differentiation"/>
    <property type="evidence" value="ECO:0007669"/>
    <property type="project" value="UniProtKB-ARBA"/>
</dbReference>
<evidence type="ECO:0000256" key="3">
    <source>
        <dbReference type="ARBA" id="ARBA00022737"/>
    </source>
</evidence>
<keyword evidence="6" id="KW-0805">Transcription regulation</keyword>
<dbReference type="FunFam" id="3.30.160.60:FF:001182">
    <property type="entry name" value="Zinc finger, C2H2 type"/>
    <property type="match status" value="1"/>
</dbReference>
<proteinExistence type="predicted"/>
<dbReference type="GO" id="GO:0000978">
    <property type="term" value="F:RNA polymerase II cis-regulatory region sequence-specific DNA binding"/>
    <property type="evidence" value="ECO:0007669"/>
    <property type="project" value="TreeGrafter"/>
</dbReference>
<feature type="domain" description="C2H2-type" evidence="11">
    <location>
        <begin position="331"/>
        <end position="358"/>
    </location>
</feature>
<keyword evidence="13" id="KW-1185">Reference proteome</keyword>
<comment type="caution">
    <text evidence="12">The sequence shown here is derived from an EMBL/GenBank/DDBJ whole genome shotgun (WGS) entry which is preliminary data.</text>
</comment>
<evidence type="ECO:0000313" key="13">
    <source>
        <dbReference type="Proteomes" id="UP001195483"/>
    </source>
</evidence>
<keyword evidence="9" id="KW-0539">Nucleus</keyword>
<dbReference type="Pfam" id="PF00096">
    <property type="entry name" value="zf-C2H2"/>
    <property type="match status" value="4"/>
</dbReference>
<dbReference type="PROSITE" id="PS50157">
    <property type="entry name" value="ZINC_FINGER_C2H2_2"/>
    <property type="match status" value="8"/>
</dbReference>
<reference evidence="12" key="2">
    <citation type="journal article" date="2021" name="Genome Biol. Evol.">
        <title>Developing a high-quality reference genome for a parasitic bivalve with doubly uniparental inheritance (Bivalvia: Unionida).</title>
        <authorList>
            <person name="Smith C.H."/>
        </authorList>
    </citation>
    <scope>NUCLEOTIDE SEQUENCE</scope>
    <source>
        <strain evidence="12">CHS0354</strain>
        <tissue evidence="12">Mantle</tissue>
    </source>
</reference>
<dbReference type="FunFam" id="3.30.160.60:FF:000671">
    <property type="entry name" value="Zinc finger protein 26"/>
    <property type="match status" value="1"/>
</dbReference>
<dbReference type="FunFam" id="3.30.160.60:FF:001498">
    <property type="entry name" value="Zinc finger protein 404"/>
    <property type="match status" value="1"/>
</dbReference>
<feature type="domain" description="C2H2-type" evidence="11">
    <location>
        <begin position="387"/>
        <end position="414"/>
    </location>
</feature>
<evidence type="ECO:0000256" key="1">
    <source>
        <dbReference type="ARBA" id="ARBA00004123"/>
    </source>
</evidence>
<feature type="domain" description="C2H2-type" evidence="11">
    <location>
        <begin position="415"/>
        <end position="442"/>
    </location>
</feature>
<evidence type="ECO:0000256" key="5">
    <source>
        <dbReference type="ARBA" id="ARBA00022833"/>
    </source>
</evidence>
<organism evidence="12 13">
    <name type="scientific">Potamilus streckersoni</name>
    <dbReference type="NCBI Taxonomy" id="2493646"/>
    <lineage>
        <taxon>Eukaryota</taxon>
        <taxon>Metazoa</taxon>
        <taxon>Spiralia</taxon>
        <taxon>Lophotrochozoa</taxon>
        <taxon>Mollusca</taxon>
        <taxon>Bivalvia</taxon>
        <taxon>Autobranchia</taxon>
        <taxon>Heteroconchia</taxon>
        <taxon>Palaeoheterodonta</taxon>
        <taxon>Unionida</taxon>
        <taxon>Unionoidea</taxon>
        <taxon>Unionidae</taxon>
        <taxon>Ambleminae</taxon>
        <taxon>Lampsilini</taxon>
        <taxon>Potamilus</taxon>
    </lineage>
</organism>
<keyword evidence="7" id="KW-0238">DNA-binding</keyword>
<reference evidence="12" key="1">
    <citation type="journal article" date="2021" name="Genome Biol. Evol.">
        <title>A High-Quality Reference Genome for a Parasitic Bivalve with Doubly Uniparental Inheritance (Bivalvia: Unionida).</title>
        <authorList>
            <person name="Smith C.H."/>
        </authorList>
    </citation>
    <scope>NUCLEOTIDE SEQUENCE</scope>
    <source>
        <strain evidence="12">CHS0354</strain>
    </source>
</reference>
<dbReference type="PANTHER" id="PTHR46105">
    <property type="entry name" value="AGAP004733-PA"/>
    <property type="match status" value="1"/>
</dbReference>
<dbReference type="Proteomes" id="UP001195483">
    <property type="component" value="Unassembled WGS sequence"/>
</dbReference>
<sequence length="716" mass="80004">MEVVETKMEMEDSTGDESTHYMTIRVTPEQEAAMEAFFQINNWPLIKEVGELEIDNDGDASSRVITVHVNPQQETAMAAFFQINSWDLVGDEGEKLMTATGLTADGEEIQVQQIQDLQEVQEGEITSVEEVTAAEAQSIPQIITVYTNSAGSQGVPQIIVQNTGELENSNLPQIIVQEITLPKNSKTGRNKSQTITIIPSEASRRVTPRGSVKPGDKVHKCNLCGKTFKQTPSFNGHYQSHFGDKPYKCEVCGTGFTLKAALVAHSSIHTGAKPFPCQLCEKSFRRKDDMLSHMRTHTGEKPYECDICGRRFKYRNQIPKHKRIHTGERPYQCSHCEKRFSSNIHLRRHERTHTGERPFKCNTCGKAFTQYGHLQAHNRIHTDSRPFECQICGRAFREKKVLKKHESIHTMDKPYKCETCGKGFLRQSNMELHAVMHIKDGDEKKVRPKKRKNLTTEEMRQIVFSSVVKVDSGMQTDMEVGEELVVGPSGTFTVKSDMECQTDNIKTEIQEEVIDGSDTLAAFVQFAVENHELLEARRVEEQGRGNVEPGQHDTLNTVQGLGGGDFIEVEVEESIQATDDVKAEEAIGSKITDAQTVEIQTAALCEGRMLIRNAVTGEIFNTSIRGISECKSENRRNCNEQVTVLLQGEDGVEDSGSNEILVSFNPDAANIDEDHKSEEISTDGMTIVSTSLPTVIQEHCIVSLPTVVQDEIELDN</sequence>
<evidence type="ECO:0000256" key="2">
    <source>
        <dbReference type="ARBA" id="ARBA00022723"/>
    </source>
</evidence>
<dbReference type="AlphaFoldDB" id="A0AAE0W286"/>
<evidence type="ECO:0000256" key="7">
    <source>
        <dbReference type="ARBA" id="ARBA00023125"/>
    </source>
</evidence>
<dbReference type="FunFam" id="3.30.160.60:FF:000912">
    <property type="entry name" value="Zinc finger protein 660"/>
    <property type="match status" value="1"/>
</dbReference>
<dbReference type="GO" id="GO:0008270">
    <property type="term" value="F:zinc ion binding"/>
    <property type="evidence" value="ECO:0007669"/>
    <property type="project" value="UniProtKB-KW"/>
</dbReference>
<evidence type="ECO:0000256" key="6">
    <source>
        <dbReference type="ARBA" id="ARBA00023015"/>
    </source>
</evidence>
<comment type="subcellular location">
    <subcellularLocation>
        <location evidence="1">Nucleus</location>
    </subcellularLocation>
</comment>
<dbReference type="SUPFAM" id="SSF57667">
    <property type="entry name" value="beta-beta-alpha zinc fingers"/>
    <property type="match status" value="5"/>
</dbReference>